<evidence type="ECO:0000259" key="3">
    <source>
        <dbReference type="Pfam" id="PF13359"/>
    </source>
</evidence>
<keyword evidence="2" id="KW-0479">Metal-binding</keyword>
<evidence type="ECO:0000256" key="1">
    <source>
        <dbReference type="ARBA" id="ARBA00001968"/>
    </source>
</evidence>
<organism evidence="4 5">
    <name type="scientific">Xyrichtys novacula</name>
    <name type="common">Pearly razorfish</name>
    <name type="synonym">Hemipteronotus novacula</name>
    <dbReference type="NCBI Taxonomy" id="13765"/>
    <lineage>
        <taxon>Eukaryota</taxon>
        <taxon>Metazoa</taxon>
        <taxon>Chordata</taxon>
        <taxon>Craniata</taxon>
        <taxon>Vertebrata</taxon>
        <taxon>Euteleostomi</taxon>
        <taxon>Actinopterygii</taxon>
        <taxon>Neopterygii</taxon>
        <taxon>Teleostei</taxon>
        <taxon>Neoteleostei</taxon>
        <taxon>Acanthomorphata</taxon>
        <taxon>Eupercaria</taxon>
        <taxon>Labriformes</taxon>
        <taxon>Labridae</taxon>
        <taxon>Xyrichtys</taxon>
    </lineage>
</organism>
<gene>
    <name evidence="4" type="ORF">XNOV1_A010660</name>
</gene>
<evidence type="ECO:0000256" key="2">
    <source>
        <dbReference type="ARBA" id="ARBA00022723"/>
    </source>
</evidence>
<dbReference type="Pfam" id="PF13359">
    <property type="entry name" value="DDE_Tnp_4"/>
    <property type="match status" value="1"/>
</dbReference>
<name>A0AAV1GLD7_XYRNO</name>
<dbReference type="GO" id="GO:0046872">
    <property type="term" value="F:metal ion binding"/>
    <property type="evidence" value="ECO:0007669"/>
    <property type="project" value="UniProtKB-KW"/>
</dbReference>
<evidence type="ECO:0000313" key="4">
    <source>
        <dbReference type="EMBL" id="CAJ1074293.1"/>
    </source>
</evidence>
<keyword evidence="5" id="KW-1185">Reference proteome</keyword>
<sequence>MQTRPLNCRLNTEVPVLRRFFAGTDTREDLRLSRESLAVLLDLLYQERRHGWGATIETLVLLFWLASGASYRVVSRVFGIPRFTVHRIVHRVTEEVVAIRHRVTYLLSSTDNLAAVTRGFAGLARHRAFLKAAGAIDGCHVRTQRFYGHHARALSVIECAFGMMKTRFCAIFLKALEIHHTFMPQVFTACAILHNSCLGAGDTMASEEDMRDGMPGDEVEDGLEAVSGARWRDRLSAEVSALEEPTLVSLFKTGMAAIEPALQTWTMWRTVETCSPNTQTTHMISHCQ</sequence>
<accession>A0AAV1GLD7</accession>
<proteinExistence type="predicted"/>
<dbReference type="Proteomes" id="UP001178508">
    <property type="component" value="Chromosome 15"/>
</dbReference>
<reference evidence="4" key="1">
    <citation type="submission" date="2023-08" db="EMBL/GenBank/DDBJ databases">
        <authorList>
            <person name="Alioto T."/>
            <person name="Alioto T."/>
            <person name="Gomez Garrido J."/>
        </authorList>
    </citation>
    <scope>NUCLEOTIDE SEQUENCE</scope>
</reference>
<dbReference type="EMBL" id="OY660878">
    <property type="protein sequence ID" value="CAJ1074293.1"/>
    <property type="molecule type" value="Genomic_DNA"/>
</dbReference>
<evidence type="ECO:0000313" key="5">
    <source>
        <dbReference type="Proteomes" id="UP001178508"/>
    </source>
</evidence>
<dbReference type="AlphaFoldDB" id="A0AAV1GLD7"/>
<feature type="domain" description="DDE Tnp4" evidence="3">
    <location>
        <begin position="144"/>
        <end position="195"/>
    </location>
</feature>
<dbReference type="InterPro" id="IPR027806">
    <property type="entry name" value="HARBI1_dom"/>
</dbReference>
<comment type="cofactor">
    <cofactor evidence="1">
        <name>a divalent metal cation</name>
        <dbReference type="ChEBI" id="CHEBI:60240"/>
    </cofactor>
</comment>
<protein>
    <submittedName>
        <fullName evidence="4">Protein ALP1-like isoform X1</fullName>
    </submittedName>
</protein>